<dbReference type="RefSeq" id="XP_018857902.1">
    <property type="nucleotide sequence ID" value="XM_019002357.1"/>
</dbReference>
<organism evidence="1 2">
    <name type="scientific">Juglans regia</name>
    <name type="common">English walnut</name>
    <dbReference type="NCBI Taxonomy" id="51240"/>
    <lineage>
        <taxon>Eukaryota</taxon>
        <taxon>Viridiplantae</taxon>
        <taxon>Streptophyta</taxon>
        <taxon>Embryophyta</taxon>
        <taxon>Tracheophyta</taxon>
        <taxon>Spermatophyta</taxon>
        <taxon>Magnoliopsida</taxon>
        <taxon>eudicotyledons</taxon>
        <taxon>Gunneridae</taxon>
        <taxon>Pentapetalae</taxon>
        <taxon>rosids</taxon>
        <taxon>fabids</taxon>
        <taxon>Fagales</taxon>
        <taxon>Juglandaceae</taxon>
        <taxon>Juglans</taxon>
    </lineage>
</organism>
<dbReference type="PANTHER" id="PTHR33223:SF10">
    <property type="entry name" value="AMINOTRANSFERASE-LIKE PLANT MOBILE DOMAIN-CONTAINING PROTEIN"/>
    <property type="match status" value="1"/>
</dbReference>
<proteinExistence type="predicted"/>
<evidence type="ECO:0000313" key="2">
    <source>
        <dbReference type="RefSeq" id="XP_018857902.1"/>
    </source>
</evidence>
<dbReference type="Proteomes" id="UP000235220">
    <property type="component" value="Chromosome 15"/>
</dbReference>
<dbReference type="KEGG" id="jre:109019970"/>
<dbReference type="AlphaFoldDB" id="A0A2I4HP57"/>
<sequence>MTLHGFPRETAYRAFPLTLKGVARGWFGALWSDTIENFEELGRQFITQFMANKWRRRSAAYLLTVKQKDDESLKAYLVRFNKERMTANDQDEKFMMAALLGGIWPRSPFMTELARKTPSTLIEFMDWADDFVNAKETLIALTTRSG</sequence>
<evidence type="ECO:0000313" key="1">
    <source>
        <dbReference type="Proteomes" id="UP000235220"/>
    </source>
</evidence>
<keyword evidence="1" id="KW-1185">Reference proteome</keyword>
<dbReference type="STRING" id="51240.A0A2I4HP57"/>
<dbReference type="Gramene" id="Jr15_07660_p1">
    <property type="protein sequence ID" value="cds.Jr15_07660_p1"/>
    <property type="gene ID" value="Jr15_07660"/>
</dbReference>
<dbReference type="GeneID" id="109019970"/>
<protein>
    <submittedName>
        <fullName evidence="2">Uncharacterized protein LOC109019970</fullName>
    </submittedName>
</protein>
<reference evidence="2" key="1">
    <citation type="submission" date="2025-08" db="UniProtKB">
        <authorList>
            <consortium name="RefSeq"/>
        </authorList>
    </citation>
    <scope>IDENTIFICATION</scope>
    <source>
        <tissue evidence="2">Leaves</tissue>
    </source>
</reference>
<dbReference type="Pfam" id="PF03732">
    <property type="entry name" value="Retrotrans_gag"/>
    <property type="match status" value="1"/>
</dbReference>
<dbReference type="OrthoDB" id="1737504at2759"/>
<dbReference type="InterPro" id="IPR005162">
    <property type="entry name" value="Retrotrans_gag_dom"/>
</dbReference>
<gene>
    <name evidence="2" type="primary">LOC109019970</name>
</gene>
<accession>A0A2I4HP57</accession>
<dbReference type="PANTHER" id="PTHR33223">
    <property type="entry name" value="CCHC-TYPE DOMAIN-CONTAINING PROTEIN"/>
    <property type="match status" value="1"/>
</dbReference>
<name>A0A2I4HP57_JUGRE</name>